<evidence type="ECO:0008006" key="3">
    <source>
        <dbReference type="Google" id="ProtNLM"/>
    </source>
</evidence>
<reference evidence="1 2" key="1">
    <citation type="submission" date="2015-12" db="EMBL/GenBank/DDBJ databases">
        <title>The genome of Folsomia candida.</title>
        <authorList>
            <person name="Faddeeva A."/>
            <person name="Derks M.F."/>
            <person name="Anvar Y."/>
            <person name="Smit S."/>
            <person name="Van Straalen N."/>
            <person name="Roelofs D."/>
        </authorList>
    </citation>
    <scope>NUCLEOTIDE SEQUENCE [LARGE SCALE GENOMIC DNA]</scope>
    <source>
        <strain evidence="1 2">VU population</strain>
        <tissue evidence="1">Whole body</tissue>
    </source>
</reference>
<protein>
    <recommendedName>
        <fullName evidence="3">Ig-like domain-containing protein</fullName>
    </recommendedName>
</protein>
<organism evidence="1 2">
    <name type="scientific">Folsomia candida</name>
    <name type="common">Springtail</name>
    <dbReference type="NCBI Taxonomy" id="158441"/>
    <lineage>
        <taxon>Eukaryota</taxon>
        <taxon>Metazoa</taxon>
        <taxon>Ecdysozoa</taxon>
        <taxon>Arthropoda</taxon>
        <taxon>Hexapoda</taxon>
        <taxon>Collembola</taxon>
        <taxon>Entomobryomorpha</taxon>
        <taxon>Isotomoidea</taxon>
        <taxon>Isotomidae</taxon>
        <taxon>Proisotominae</taxon>
        <taxon>Folsomia</taxon>
    </lineage>
</organism>
<dbReference type="OrthoDB" id="196393at2759"/>
<evidence type="ECO:0000313" key="1">
    <source>
        <dbReference type="EMBL" id="OXA42785.1"/>
    </source>
</evidence>
<dbReference type="EMBL" id="LNIX01000025">
    <property type="protein sequence ID" value="OXA42785.1"/>
    <property type="molecule type" value="Genomic_DNA"/>
</dbReference>
<proteinExistence type="predicted"/>
<comment type="caution">
    <text evidence="1">The sequence shown here is derived from an EMBL/GenBank/DDBJ whole genome shotgun (WGS) entry which is preliminary data.</text>
</comment>
<accession>A0A226DB66</accession>
<dbReference type="PANTHER" id="PTHR21261:SF15">
    <property type="entry name" value="BEATEN PATH IIIA, ISOFORM D-RELATED"/>
    <property type="match status" value="1"/>
</dbReference>
<dbReference type="PANTHER" id="PTHR21261">
    <property type="entry name" value="BEAT PROTEIN"/>
    <property type="match status" value="1"/>
</dbReference>
<name>A0A226DB66_FOLCA</name>
<dbReference type="AlphaFoldDB" id="A0A226DB66"/>
<dbReference type="Proteomes" id="UP000198287">
    <property type="component" value="Unassembled WGS sequence"/>
</dbReference>
<gene>
    <name evidence="1" type="ORF">Fcan01_22516</name>
</gene>
<keyword evidence="2" id="KW-1185">Reference proteome</keyword>
<evidence type="ECO:0000313" key="2">
    <source>
        <dbReference type="Proteomes" id="UP000198287"/>
    </source>
</evidence>
<sequence>MALIRGGRSGEMGSVLLLMDSCSSNVLLFPESLGLSSVQPQNVDLYFPTPIAEGDDLTMKLPRHSTHLICLPSQQQFFLLVTIVIVTTEIKIRNMSFPPKTYRYPPMRCVVPYKGNREIFRYTQKESPPKKSFPLSHVIVDVSFLRVYFPDIQFAPISTKASLGFVTTECGTHVPLALRGVISCEVSFEPSFQTIIKTSQLLVVSKPKTRPSLTVEFYPLNKPNSKTGVETVMVKKDDVLTANCTAGPSIPSPNITFFINGENYVRLFPCPWFLPGPEILLSTIKSCLLNFLLLFARIP</sequence>